<gene>
    <name evidence="3" type="ORF">GJV77_00250</name>
</gene>
<reference evidence="3 4" key="1">
    <citation type="journal article" date="2006" name="Int. J. Syst. Evol. Microbiol.">
        <title>Myroides pelagicus sp. nov., isolated from seawater in Thailand.</title>
        <authorList>
            <person name="Yoon J."/>
            <person name="Maneerat S."/>
            <person name="Kawai F."/>
            <person name="Yokota A."/>
        </authorList>
    </citation>
    <scope>NUCLEOTIDE SEQUENCE [LARGE SCALE GENOMIC DNA]</scope>
    <source>
        <strain evidence="3 4">SM1T</strain>
    </source>
</reference>
<accession>A0A7K1GH23</accession>
<dbReference type="CDD" id="cd06462">
    <property type="entry name" value="Peptidase_S24_S26"/>
    <property type="match status" value="1"/>
</dbReference>
<evidence type="ECO:0000259" key="1">
    <source>
        <dbReference type="Pfam" id="PF00717"/>
    </source>
</evidence>
<proteinExistence type="predicted"/>
<organism evidence="3 4">
    <name type="scientific">Myroides pelagicus</name>
    <dbReference type="NCBI Taxonomy" id="270914"/>
    <lineage>
        <taxon>Bacteria</taxon>
        <taxon>Pseudomonadati</taxon>
        <taxon>Bacteroidota</taxon>
        <taxon>Flavobacteriia</taxon>
        <taxon>Flavobacteriales</taxon>
        <taxon>Flavobacteriaceae</taxon>
        <taxon>Myroides</taxon>
    </lineage>
</organism>
<dbReference type="AlphaFoldDB" id="A0A7K1GH23"/>
<dbReference type="OrthoDB" id="1425504at2"/>
<evidence type="ECO:0000313" key="4">
    <source>
        <dbReference type="Proteomes" id="UP000488936"/>
    </source>
</evidence>
<sequence>MQNATAVIKKLKKMLGIKTDLELSNILNVKPNTISSWKKRDSLQYDSIIELCEKNKINLNDLFYSDSSCLFPINDQSRTVKVIPADHHFEYFLNPDKALASAPTYIFPTTEEVDTAFQVITENMYPTIKVSSYVITKKITLRDLHPWHLYLFTLENRGIMIYRFKRTLENGKLLFISDNTNFENLEVNPKEIKELFCVRGSFLPNFKNLGD</sequence>
<dbReference type="Gene3D" id="1.10.260.40">
    <property type="entry name" value="lambda repressor-like DNA-binding domains"/>
    <property type="match status" value="1"/>
</dbReference>
<dbReference type="SUPFAM" id="SSF51306">
    <property type="entry name" value="LexA/Signal peptidase"/>
    <property type="match status" value="1"/>
</dbReference>
<protein>
    <submittedName>
        <fullName evidence="3">CI repressor</fullName>
    </submittedName>
</protein>
<keyword evidence="4" id="KW-1185">Reference proteome</keyword>
<evidence type="ECO:0000259" key="2">
    <source>
        <dbReference type="Pfam" id="PF07022"/>
    </source>
</evidence>
<dbReference type="Pfam" id="PF00717">
    <property type="entry name" value="Peptidase_S24"/>
    <property type="match status" value="1"/>
</dbReference>
<dbReference type="RefSeq" id="WP_155034348.1">
    <property type="nucleotide sequence ID" value="NZ_JBHTIG010000060.1"/>
</dbReference>
<dbReference type="GO" id="GO:0003677">
    <property type="term" value="F:DNA binding"/>
    <property type="evidence" value="ECO:0007669"/>
    <property type="project" value="InterPro"/>
</dbReference>
<name>A0A7K1GH23_9FLAO</name>
<feature type="domain" description="Bacteriophage CI repressor N-terminal" evidence="2">
    <location>
        <begin position="6"/>
        <end position="66"/>
    </location>
</feature>
<dbReference type="GO" id="GO:0045892">
    <property type="term" value="P:negative regulation of DNA-templated transcription"/>
    <property type="evidence" value="ECO:0007669"/>
    <property type="project" value="InterPro"/>
</dbReference>
<dbReference type="InterPro" id="IPR010982">
    <property type="entry name" value="Lambda_DNA-bd_dom_sf"/>
</dbReference>
<evidence type="ECO:0000313" key="3">
    <source>
        <dbReference type="EMBL" id="MTH28357.1"/>
    </source>
</evidence>
<dbReference type="Pfam" id="PF07022">
    <property type="entry name" value="Phage_CI_repr"/>
    <property type="match status" value="1"/>
</dbReference>
<feature type="domain" description="Peptidase S24/S26A/S26B/S26C" evidence="1">
    <location>
        <begin position="107"/>
        <end position="191"/>
    </location>
</feature>
<dbReference type="Gene3D" id="2.10.109.10">
    <property type="entry name" value="Umud Fragment, subunit A"/>
    <property type="match status" value="1"/>
</dbReference>
<comment type="caution">
    <text evidence="3">The sequence shown here is derived from an EMBL/GenBank/DDBJ whole genome shotgun (WGS) entry which is preliminary data.</text>
</comment>
<dbReference type="EMBL" id="WMJY01000001">
    <property type="protein sequence ID" value="MTH28357.1"/>
    <property type="molecule type" value="Genomic_DNA"/>
</dbReference>
<dbReference type="Proteomes" id="UP000488936">
    <property type="component" value="Unassembled WGS sequence"/>
</dbReference>
<dbReference type="InterPro" id="IPR015927">
    <property type="entry name" value="Peptidase_S24_S26A/B/C"/>
</dbReference>
<dbReference type="InterPro" id="IPR036286">
    <property type="entry name" value="LexA/Signal_pep-like_sf"/>
</dbReference>
<dbReference type="InterPro" id="IPR010744">
    <property type="entry name" value="Phage_CI_N"/>
</dbReference>